<dbReference type="Proteomes" id="UP000094112">
    <property type="component" value="Unassembled WGS sequence"/>
</dbReference>
<feature type="transmembrane region" description="Helical" evidence="2">
    <location>
        <begin position="205"/>
        <end position="229"/>
    </location>
</feature>
<keyword evidence="2" id="KW-1133">Transmembrane helix</keyword>
<feature type="region of interest" description="Disordered" evidence="1">
    <location>
        <begin position="104"/>
        <end position="126"/>
    </location>
</feature>
<organism evidence="3 4">
    <name type="scientific">Wickerhamomyces anomalus (strain ATCC 58044 / CBS 1984 / NCYC 433 / NRRL Y-366-8)</name>
    <name type="common">Yeast</name>
    <name type="synonym">Hansenula anomala</name>
    <dbReference type="NCBI Taxonomy" id="683960"/>
    <lineage>
        <taxon>Eukaryota</taxon>
        <taxon>Fungi</taxon>
        <taxon>Dikarya</taxon>
        <taxon>Ascomycota</taxon>
        <taxon>Saccharomycotina</taxon>
        <taxon>Saccharomycetes</taxon>
        <taxon>Phaffomycetales</taxon>
        <taxon>Wickerhamomycetaceae</taxon>
        <taxon>Wickerhamomyces</taxon>
    </lineage>
</organism>
<keyword evidence="4" id="KW-1185">Reference proteome</keyword>
<name>A0A1E3P186_WICAA</name>
<feature type="transmembrane region" description="Helical" evidence="2">
    <location>
        <begin position="174"/>
        <end position="193"/>
    </location>
</feature>
<dbReference type="AlphaFoldDB" id="A0A1E3P186"/>
<keyword evidence="2" id="KW-0472">Membrane</keyword>
<dbReference type="GeneID" id="30202169"/>
<protein>
    <submittedName>
        <fullName evidence="3">Uncharacterized protein</fullName>
    </submittedName>
</protein>
<sequence>MLKLSLMLYSLVRWDWMRLRKDAFNTVDGLSGFHYLAPEAPHDIEGMMLVEGGGTVKDIEVGTAGNNGGSSTRQVTGKSFKAATSTRSHKSIIRGTIGNSTKKVQSGVGGVNDNESGEGSATLDEKPFDSNDLYETGKVNRFVLYHHENIAKPLYEFHKQLEASRLRTFRIEMFLLFPLLFVSILGIFIVSLLNTLSNVIRGPWALGVPIISLFFITFLLPTIIIANKISQKNERGLRIGQNFVVLNMRLVCIILLQWVSLIIGISIGAIVFALTP</sequence>
<evidence type="ECO:0000313" key="4">
    <source>
        <dbReference type="Proteomes" id="UP000094112"/>
    </source>
</evidence>
<reference evidence="3 4" key="1">
    <citation type="journal article" date="2016" name="Proc. Natl. Acad. Sci. U.S.A.">
        <title>Comparative genomics of biotechnologically important yeasts.</title>
        <authorList>
            <person name="Riley R."/>
            <person name="Haridas S."/>
            <person name="Wolfe K.H."/>
            <person name="Lopes M.R."/>
            <person name="Hittinger C.T."/>
            <person name="Goeker M."/>
            <person name="Salamov A.A."/>
            <person name="Wisecaver J.H."/>
            <person name="Long T.M."/>
            <person name="Calvey C.H."/>
            <person name="Aerts A.L."/>
            <person name="Barry K.W."/>
            <person name="Choi C."/>
            <person name="Clum A."/>
            <person name="Coughlan A.Y."/>
            <person name="Deshpande S."/>
            <person name="Douglass A.P."/>
            <person name="Hanson S.J."/>
            <person name="Klenk H.-P."/>
            <person name="LaButti K.M."/>
            <person name="Lapidus A."/>
            <person name="Lindquist E.A."/>
            <person name="Lipzen A.M."/>
            <person name="Meier-Kolthoff J.P."/>
            <person name="Ohm R.A."/>
            <person name="Otillar R.P."/>
            <person name="Pangilinan J.L."/>
            <person name="Peng Y."/>
            <person name="Rokas A."/>
            <person name="Rosa C.A."/>
            <person name="Scheuner C."/>
            <person name="Sibirny A.A."/>
            <person name="Slot J.C."/>
            <person name="Stielow J.B."/>
            <person name="Sun H."/>
            <person name="Kurtzman C.P."/>
            <person name="Blackwell M."/>
            <person name="Grigoriev I.V."/>
            <person name="Jeffries T.W."/>
        </authorList>
    </citation>
    <scope>NUCLEOTIDE SEQUENCE [LARGE SCALE GENOMIC DNA]</scope>
    <source>
        <strain evidence="4">ATCC 58044 / CBS 1984 / NCYC 433 / NRRL Y-366-8</strain>
    </source>
</reference>
<feature type="transmembrane region" description="Helical" evidence="2">
    <location>
        <begin position="250"/>
        <end position="274"/>
    </location>
</feature>
<evidence type="ECO:0000313" key="3">
    <source>
        <dbReference type="EMBL" id="ODQ59093.1"/>
    </source>
</evidence>
<dbReference type="EMBL" id="KV454211">
    <property type="protein sequence ID" value="ODQ59093.1"/>
    <property type="molecule type" value="Genomic_DNA"/>
</dbReference>
<gene>
    <name evidence="3" type="ORF">WICANDRAFT_79626</name>
</gene>
<accession>A0A1E3P186</accession>
<dbReference type="RefSeq" id="XP_019038300.1">
    <property type="nucleotide sequence ID" value="XM_019184923.1"/>
</dbReference>
<evidence type="ECO:0000256" key="1">
    <source>
        <dbReference type="SAM" id="MobiDB-lite"/>
    </source>
</evidence>
<keyword evidence="2" id="KW-0812">Transmembrane</keyword>
<proteinExistence type="predicted"/>
<evidence type="ECO:0000256" key="2">
    <source>
        <dbReference type="SAM" id="Phobius"/>
    </source>
</evidence>